<feature type="compositionally biased region" description="Acidic residues" evidence="1">
    <location>
        <begin position="167"/>
        <end position="176"/>
    </location>
</feature>
<dbReference type="STRING" id="1073090.A0A1L9STP0"/>
<evidence type="ECO:0000313" key="3">
    <source>
        <dbReference type="EMBL" id="OJJ50585.1"/>
    </source>
</evidence>
<dbReference type="EMBL" id="KV878336">
    <property type="protein sequence ID" value="OJJ50585.1"/>
    <property type="molecule type" value="Genomic_DNA"/>
</dbReference>
<feature type="compositionally biased region" description="Basic and acidic residues" evidence="1">
    <location>
        <begin position="25"/>
        <end position="36"/>
    </location>
</feature>
<feature type="domain" description="BZIP" evidence="2">
    <location>
        <begin position="14"/>
        <end position="29"/>
    </location>
</feature>
<accession>A0A1L9STP0</accession>
<dbReference type="GO" id="GO:0003700">
    <property type="term" value="F:DNA-binding transcription factor activity"/>
    <property type="evidence" value="ECO:0007669"/>
    <property type="project" value="InterPro"/>
</dbReference>
<dbReference type="CDD" id="cd14688">
    <property type="entry name" value="bZIP_YAP"/>
    <property type="match status" value="1"/>
</dbReference>
<dbReference type="Proteomes" id="UP000184188">
    <property type="component" value="Unassembled WGS sequence"/>
</dbReference>
<dbReference type="Gene3D" id="1.20.5.170">
    <property type="match status" value="1"/>
</dbReference>
<dbReference type="PANTHER" id="PTHR38116:SF5">
    <property type="entry name" value="BZIP DOMAIN-CONTAINING PROTEIN"/>
    <property type="match status" value="1"/>
</dbReference>
<keyword evidence="4" id="KW-1185">Reference proteome</keyword>
<reference evidence="4" key="1">
    <citation type="journal article" date="2017" name="Genome Biol.">
        <title>Comparative genomics reveals high biological diversity and specific adaptations in the industrially and medically important fungal genus Aspergillus.</title>
        <authorList>
            <person name="de Vries R.P."/>
            <person name="Riley R."/>
            <person name="Wiebenga A."/>
            <person name="Aguilar-Osorio G."/>
            <person name="Amillis S."/>
            <person name="Uchima C.A."/>
            <person name="Anderluh G."/>
            <person name="Asadollahi M."/>
            <person name="Askin M."/>
            <person name="Barry K."/>
            <person name="Battaglia E."/>
            <person name="Bayram O."/>
            <person name="Benocci T."/>
            <person name="Braus-Stromeyer S.A."/>
            <person name="Caldana C."/>
            <person name="Canovas D."/>
            <person name="Cerqueira G.C."/>
            <person name="Chen F."/>
            <person name="Chen W."/>
            <person name="Choi C."/>
            <person name="Clum A."/>
            <person name="Dos Santos R.A."/>
            <person name="Damasio A.R."/>
            <person name="Diallinas G."/>
            <person name="Emri T."/>
            <person name="Fekete E."/>
            <person name="Flipphi M."/>
            <person name="Freyberg S."/>
            <person name="Gallo A."/>
            <person name="Gournas C."/>
            <person name="Habgood R."/>
            <person name="Hainaut M."/>
            <person name="Harispe M.L."/>
            <person name="Henrissat B."/>
            <person name="Hilden K.S."/>
            <person name="Hope R."/>
            <person name="Hossain A."/>
            <person name="Karabika E."/>
            <person name="Karaffa L."/>
            <person name="Karanyi Z."/>
            <person name="Krasevec N."/>
            <person name="Kuo A."/>
            <person name="Kusch H."/>
            <person name="LaButti K."/>
            <person name="Lagendijk E.L."/>
            <person name="Lapidus A."/>
            <person name="Levasseur A."/>
            <person name="Lindquist E."/>
            <person name="Lipzen A."/>
            <person name="Logrieco A.F."/>
            <person name="MacCabe A."/>
            <person name="Maekelae M.R."/>
            <person name="Malavazi I."/>
            <person name="Melin P."/>
            <person name="Meyer V."/>
            <person name="Mielnichuk N."/>
            <person name="Miskei M."/>
            <person name="Molnar A.P."/>
            <person name="Mule G."/>
            <person name="Ngan C.Y."/>
            <person name="Orejas M."/>
            <person name="Orosz E."/>
            <person name="Ouedraogo J.P."/>
            <person name="Overkamp K.M."/>
            <person name="Park H.-S."/>
            <person name="Perrone G."/>
            <person name="Piumi F."/>
            <person name="Punt P.J."/>
            <person name="Ram A.F."/>
            <person name="Ramon A."/>
            <person name="Rauscher S."/>
            <person name="Record E."/>
            <person name="Riano-Pachon D.M."/>
            <person name="Robert V."/>
            <person name="Roehrig J."/>
            <person name="Ruller R."/>
            <person name="Salamov A."/>
            <person name="Salih N.S."/>
            <person name="Samson R.A."/>
            <person name="Sandor E."/>
            <person name="Sanguinetti M."/>
            <person name="Schuetze T."/>
            <person name="Sepcic K."/>
            <person name="Shelest E."/>
            <person name="Sherlock G."/>
            <person name="Sophianopoulou V."/>
            <person name="Squina F.M."/>
            <person name="Sun H."/>
            <person name="Susca A."/>
            <person name="Todd R.B."/>
            <person name="Tsang A."/>
            <person name="Unkles S.E."/>
            <person name="van de Wiele N."/>
            <person name="van Rossen-Uffink D."/>
            <person name="Oliveira J.V."/>
            <person name="Vesth T.C."/>
            <person name="Visser J."/>
            <person name="Yu J.-H."/>
            <person name="Zhou M."/>
            <person name="Andersen M.R."/>
            <person name="Archer D.B."/>
            <person name="Baker S.E."/>
            <person name="Benoit I."/>
            <person name="Brakhage A.A."/>
            <person name="Braus G.H."/>
            <person name="Fischer R."/>
            <person name="Frisvad J.C."/>
            <person name="Goldman G.H."/>
            <person name="Houbraken J."/>
            <person name="Oakley B."/>
            <person name="Pocsi I."/>
            <person name="Scazzocchio C."/>
            <person name="Seiboth B."/>
            <person name="vanKuyk P.A."/>
            <person name="Wortman J."/>
            <person name="Dyer P.S."/>
            <person name="Grigoriev I.V."/>
        </authorList>
    </citation>
    <scope>NUCLEOTIDE SEQUENCE [LARGE SCALE GENOMIC DNA]</scope>
    <source>
        <strain evidence="4">CBS 506.65</strain>
    </source>
</reference>
<proteinExistence type="predicted"/>
<evidence type="ECO:0000259" key="2">
    <source>
        <dbReference type="PROSITE" id="PS00036"/>
    </source>
</evidence>
<dbReference type="GeneID" id="34607970"/>
<feature type="region of interest" description="Disordered" evidence="1">
    <location>
        <begin position="1"/>
        <end position="82"/>
    </location>
</feature>
<gene>
    <name evidence="3" type="ORF">ASPZODRAFT_126478</name>
</gene>
<dbReference type="PROSITE" id="PS00036">
    <property type="entry name" value="BZIP_BASIC"/>
    <property type="match status" value="1"/>
</dbReference>
<dbReference type="InterPro" id="IPR021833">
    <property type="entry name" value="DUF3425"/>
</dbReference>
<sequence>MADANQPKKRASERRRQQNRVAQKNYRERQKQRLQELQELAQARTADWPGRVKRSSQVSSILAASNNHETSPPLSLNSLRDLNTPGGSSFGSIGGGSAASYPSLSASASSELSGIPLELQGILQEEGNKIDEHTRRRVFSGALTITDILRAGLEALSARNSEKSSDEEQASDDDDGSAGSAESPALRTNEIFVLENRMQTTTRTLPCVYSNHLRIKQVSIIAAIRANAEMIGVSFAELIGWDSESPFYQGSAASEMSPDEAFSMNFQHVTEHLRPLPSQTQHRHHPYIDTIPFRSIRQRLIQLLAMDPPMFDEDDFCEDLEKGGLICWGSSLGGGSRATGSGAPWDPRSWEAQPWFLQKWWVLTGGAEGELYQQSKWWHEMRGDRLPAPW</sequence>
<dbReference type="PANTHER" id="PTHR38116">
    <property type="entry name" value="CHROMOSOME 7, WHOLE GENOME SHOTGUN SEQUENCE"/>
    <property type="match status" value="1"/>
</dbReference>
<evidence type="ECO:0000256" key="1">
    <source>
        <dbReference type="SAM" id="MobiDB-lite"/>
    </source>
</evidence>
<dbReference type="Pfam" id="PF11905">
    <property type="entry name" value="DUF3425"/>
    <property type="match status" value="1"/>
</dbReference>
<dbReference type="VEuPathDB" id="FungiDB:ASPZODRAFT_126478"/>
<feature type="compositionally biased region" description="Low complexity" evidence="1">
    <location>
        <begin position="37"/>
        <end position="46"/>
    </location>
</feature>
<organism evidence="3 4">
    <name type="scientific">Penicilliopsis zonata CBS 506.65</name>
    <dbReference type="NCBI Taxonomy" id="1073090"/>
    <lineage>
        <taxon>Eukaryota</taxon>
        <taxon>Fungi</taxon>
        <taxon>Dikarya</taxon>
        <taxon>Ascomycota</taxon>
        <taxon>Pezizomycotina</taxon>
        <taxon>Eurotiomycetes</taxon>
        <taxon>Eurotiomycetidae</taxon>
        <taxon>Eurotiales</taxon>
        <taxon>Aspergillaceae</taxon>
        <taxon>Penicilliopsis</taxon>
    </lineage>
</organism>
<feature type="region of interest" description="Disordered" evidence="1">
    <location>
        <begin position="158"/>
        <end position="184"/>
    </location>
</feature>
<evidence type="ECO:0000313" key="4">
    <source>
        <dbReference type="Proteomes" id="UP000184188"/>
    </source>
</evidence>
<dbReference type="AlphaFoldDB" id="A0A1L9STP0"/>
<protein>
    <recommendedName>
        <fullName evidence="2">BZIP domain-containing protein</fullName>
    </recommendedName>
</protein>
<name>A0A1L9STP0_9EURO</name>
<feature type="compositionally biased region" description="Polar residues" evidence="1">
    <location>
        <begin position="55"/>
        <end position="81"/>
    </location>
</feature>
<dbReference type="InterPro" id="IPR004827">
    <property type="entry name" value="bZIP"/>
</dbReference>
<dbReference type="InterPro" id="IPR046347">
    <property type="entry name" value="bZIP_sf"/>
</dbReference>
<dbReference type="OrthoDB" id="5973539at2759"/>
<dbReference type="SUPFAM" id="SSF57959">
    <property type="entry name" value="Leucine zipper domain"/>
    <property type="match status" value="1"/>
</dbReference>
<dbReference type="RefSeq" id="XP_022585095.1">
    <property type="nucleotide sequence ID" value="XM_022721505.1"/>
</dbReference>